<sequence length="504" mass="54705">MTPFKFPPPPPPPPPSSIQQAPMNDAPTLSSSRGRNANNTSSGYGRGWQTRGTSHANTRQGRGGRGGRGFYNGGKQVSRQGPGNRQIHPQLQSTMSESDQQRGMVSSNDRIPHWNASTQVRSLNEQAGEPRQSSIAPTETGSPESNRKRKRTVESSGRTEQHHNQRSQQAQSKPPKAKAAPAPAIPSFGFSLPSHLITPSSNAAAAKDVNTLGKQRMNLGLTTSAPESDGSDDGAGEDIDEEAAYALLPASQRMTFEHEGRTVSLQTPADIAAWIEDRRKQYPTRLRSQVKAQEKAEKRASELMFLRKVKGGPVVHINPEKSFGEVSTRIVRNPEKNGTHAREIDSRSTLTTEGQPVQVTGKPKVDLGLGYGTDSNSGDESSVLSESSVVSSSGESDDAGSDDESDENEMEPEKLSSKIVPCNAVPPPPPSRTGATGSAEKGPRACPHWLRGNCKYKDRCKLAHPPREENKKLSLYERLVEQESAKTDRYTLDAIKWLGQHGFL</sequence>
<evidence type="ECO:0000256" key="1">
    <source>
        <dbReference type="PROSITE-ProRule" id="PRU00723"/>
    </source>
</evidence>
<feature type="compositionally biased region" description="Pro residues" evidence="2">
    <location>
        <begin position="1"/>
        <end position="16"/>
    </location>
</feature>
<organism evidence="4 5">
    <name type="scientific">Aaosphaeria arxii CBS 175.79</name>
    <dbReference type="NCBI Taxonomy" id="1450172"/>
    <lineage>
        <taxon>Eukaryota</taxon>
        <taxon>Fungi</taxon>
        <taxon>Dikarya</taxon>
        <taxon>Ascomycota</taxon>
        <taxon>Pezizomycotina</taxon>
        <taxon>Dothideomycetes</taxon>
        <taxon>Pleosporomycetidae</taxon>
        <taxon>Pleosporales</taxon>
        <taxon>Pleosporales incertae sedis</taxon>
        <taxon>Aaosphaeria</taxon>
    </lineage>
</organism>
<feature type="compositionally biased region" description="Low complexity" evidence="2">
    <location>
        <begin position="167"/>
        <end position="187"/>
    </location>
</feature>
<keyword evidence="1" id="KW-0479">Metal-binding</keyword>
<dbReference type="OrthoDB" id="273070at2759"/>
<evidence type="ECO:0000256" key="2">
    <source>
        <dbReference type="SAM" id="MobiDB-lite"/>
    </source>
</evidence>
<feature type="compositionally biased region" description="Acidic residues" evidence="2">
    <location>
        <begin position="395"/>
        <end position="410"/>
    </location>
</feature>
<dbReference type="AlphaFoldDB" id="A0A6A5XA21"/>
<feature type="compositionally biased region" description="Polar residues" evidence="2">
    <location>
        <begin position="75"/>
        <end position="144"/>
    </location>
</feature>
<feature type="compositionally biased region" description="Acidic residues" evidence="2">
    <location>
        <begin position="229"/>
        <end position="238"/>
    </location>
</feature>
<dbReference type="PROSITE" id="PS50103">
    <property type="entry name" value="ZF_C3H1"/>
    <property type="match status" value="1"/>
</dbReference>
<feature type="compositionally biased region" description="Gly residues" evidence="2">
    <location>
        <begin position="61"/>
        <end position="72"/>
    </location>
</feature>
<name>A0A6A5XA21_9PLEO</name>
<gene>
    <name evidence="4" type="ORF">BU24DRAFT_427808</name>
</gene>
<evidence type="ECO:0000259" key="3">
    <source>
        <dbReference type="PROSITE" id="PS50103"/>
    </source>
</evidence>
<accession>A0A6A5XA21</accession>
<feature type="region of interest" description="Disordered" evidence="2">
    <location>
        <begin position="320"/>
        <end position="444"/>
    </location>
</feature>
<proteinExistence type="predicted"/>
<keyword evidence="5" id="KW-1185">Reference proteome</keyword>
<feature type="zinc finger region" description="C3H1-type" evidence="1">
    <location>
        <begin position="440"/>
        <end position="467"/>
    </location>
</feature>
<feature type="region of interest" description="Disordered" evidence="2">
    <location>
        <begin position="1"/>
        <end position="204"/>
    </location>
</feature>
<dbReference type="EMBL" id="ML978077">
    <property type="protein sequence ID" value="KAF2009791.1"/>
    <property type="molecule type" value="Genomic_DNA"/>
</dbReference>
<dbReference type="Proteomes" id="UP000799778">
    <property type="component" value="Unassembled WGS sequence"/>
</dbReference>
<dbReference type="Gene3D" id="4.10.1000.10">
    <property type="entry name" value="Zinc finger, CCCH-type"/>
    <property type="match status" value="1"/>
</dbReference>
<feature type="compositionally biased region" description="Polar residues" evidence="2">
    <location>
        <begin position="347"/>
        <end position="358"/>
    </location>
</feature>
<evidence type="ECO:0000313" key="5">
    <source>
        <dbReference type="Proteomes" id="UP000799778"/>
    </source>
</evidence>
<feature type="compositionally biased region" description="Basic and acidic residues" evidence="2">
    <location>
        <begin position="332"/>
        <end position="346"/>
    </location>
</feature>
<feature type="compositionally biased region" description="Low complexity" evidence="2">
    <location>
        <begin position="374"/>
        <end position="394"/>
    </location>
</feature>
<protein>
    <recommendedName>
        <fullName evidence="3">C3H1-type domain-containing protein</fullName>
    </recommendedName>
</protein>
<dbReference type="GeneID" id="54286713"/>
<feature type="domain" description="C3H1-type" evidence="3">
    <location>
        <begin position="440"/>
        <end position="467"/>
    </location>
</feature>
<keyword evidence="1" id="KW-0862">Zinc</keyword>
<dbReference type="InterPro" id="IPR019496">
    <property type="entry name" value="NUFIP1_cons_dom"/>
</dbReference>
<dbReference type="Pfam" id="PF10453">
    <property type="entry name" value="NUFIP1"/>
    <property type="match status" value="1"/>
</dbReference>
<keyword evidence="1" id="KW-0863">Zinc-finger</keyword>
<reference evidence="4" key="1">
    <citation type="journal article" date="2020" name="Stud. Mycol.">
        <title>101 Dothideomycetes genomes: a test case for predicting lifestyles and emergence of pathogens.</title>
        <authorList>
            <person name="Haridas S."/>
            <person name="Albert R."/>
            <person name="Binder M."/>
            <person name="Bloem J."/>
            <person name="Labutti K."/>
            <person name="Salamov A."/>
            <person name="Andreopoulos B."/>
            <person name="Baker S."/>
            <person name="Barry K."/>
            <person name="Bills G."/>
            <person name="Bluhm B."/>
            <person name="Cannon C."/>
            <person name="Castanera R."/>
            <person name="Culley D."/>
            <person name="Daum C."/>
            <person name="Ezra D."/>
            <person name="Gonzalez J."/>
            <person name="Henrissat B."/>
            <person name="Kuo A."/>
            <person name="Liang C."/>
            <person name="Lipzen A."/>
            <person name="Lutzoni F."/>
            <person name="Magnuson J."/>
            <person name="Mondo S."/>
            <person name="Nolan M."/>
            <person name="Ohm R."/>
            <person name="Pangilinan J."/>
            <person name="Park H.-J."/>
            <person name="Ramirez L."/>
            <person name="Alfaro M."/>
            <person name="Sun H."/>
            <person name="Tritt A."/>
            <person name="Yoshinaga Y."/>
            <person name="Zwiers L.-H."/>
            <person name="Turgeon B."/>
            <person name="Goodwin S."/>
            <person name="Spatafora J."/>
            <person name="Crous P."/>
            <person name="Grigoriev I."/>
        </authorList>
    </citation>
    <scope>NUCLEOTIDE SEQUENCE</scope>
    <source>
        <strain evidence="4">CBS 175.79</strain>
    </source>
</reference>
<dbReference type="SMART" id="SM00356">
    <property type="entry name" value="ZnF_C3H1"/>
    <property type="match status" value="1"/>
</dbReference>
<feature type="compositionally biased region" description="Polar residues" evidence="2">
    <location>
        <begin position="17"/>
        <end position="43"/>
    </location>
</feature>
<dbReference type="InterPro" id="IPR000571">
    <property type="entry name" value="Znf_CCCH"/>
</dbReference>
<feature type="non-terminal residue" evidence="4">
    <location>
        <position position="504"/>
    </location>
</feature>
<feature type="region of interest" description="Disordered" evidence="2">
    <location>
        <begin position="217"/>
        <end position="238"/>
    </location>
</feature>
<dbReference type="RefSeq" id="XP_033378130.1">
    <property type="nucleotide sequence ID" value="XM_033529316.1"/>
</dbReference>
<evidence type="ECO:0000313" key="4">
    <source>
        <dbReference type="EMBL" id="KAF2009791.1"/>
    </source>
</evidence>
<dbReference type="GO" id="GO:0008270">
    <property type="term" value="F:zinc ion binding"/>
    <property type="evidence" value="ECO:0007669"/>
    <property type="project" value="UniProtKB-KW"/>
</dbReference>